<dbReference type="Pfam" id="PF13409">
    <property type="entry name" value="GST_N_2"/>
    <property type="match status" value="1"/>
</dbReference>
<dbReference type="AlphaFoldDB" id="A0AAU9SN86"/>
<dbReference type="GO" id="GO:0045174">
    <property type="term" value="F:glutathione dehydrogenase (ascorbate) activity"/>
    <property type="evidence" value="ECO:0007669"/>
    <property type="project" value="InterPro"/>
</dbReference>
<dbReference type="PANTHER" id="PTHR44420:SF2">
    <property type="entry name" value="GLUTATHIONE S-TRANSFERASE DHAR2-RELATED"/>
    <property type="match status" value="1"/>
</dbReference>
<evidence type="ECO:0000256" key="3">
    <source>
        <dbReference type="ARBA" id="ARBA00024194"/>
    </source>
</evidence>
<evidence type="ECO:0000256" key="4">
    <source>
        <dbReference type="ARBA" id="ARBA00047960"/>
    </source>
</evidence>
<dbReference type="EMBL" id="OU466861">
    <property type="protein sequence ID" value="CAH2067381.1"/>
    <property type="molecule type" value="Genomic_DNA"/>
</dbReference>
<keyword evidence="2" id="KW-0808">Transferase</keyword>
<dbReference type="Proteomes" id="UP000836841">
    <property type="component" value="Chromosome 5"/>
</dbReference>
<keyword evidence="7" id="KW-1185">Reference proteome</keyword>
<dbReference type="GO" id="GO:0004364">
    <property type="term" value="F:glutathione transferase activity"/>
    <property type="evidence" value="ECO:0007669"/>
    <property type="project" value="UniProtKB-EC"/>
</dbReference>
<dbReference type="InterPro" id="IPR004045">
    <property type="entry name" value="Glutathione_S-Trfase_N"/>
</dbReference>
<dbReference type="InterPro" id="IPR036249">
    <property type="entry name" value="Thioredoxin-like_sf"/>
</dbReference>
<protein>
    <recommendedName>
        <fullName evidence="1">glutathione transferase</fullName>
        <ecNumber evidence="1">2.5.1.18</ecNumber>
    </recommendedName>
</protein>
<feature type="domain" description="GST N-terminal" evidence="5">
    <location>
        <begin position="13"/>
        <end position="91"/>
    </location>
</feature>
<dbReference type="FunFam" id="3.40.30.10:FF:000102">
    <property type="entry name" value="Glutathione S-transferase DHAR3 chloroplastic"/>
    <property type="match status" value="1"/>
</dbReference>
<comment type="catalytic activity">
    <reaction evidence="4">
        <text>RX + glutathione = an S-substituted glutathione + a halide anion + H(+)</text>
        <dbReference type="Rhea" id="RHEA:16437"/>
        <dbReference type="ChEBI" id="CHEBI:15378"/>
        <dbReference type="ChEBI" id="CHEBI:16042"/>
        <dbReference type="ChEBI" id="CHEBI:17792"/>
        <dbReference type="ChEBI" id="CHEBI:57925"/>
        <dbReference type="ChEBI" id="CHEBI:90779"/>
        <dbReference type="EC" id="2.5.1.18"/>
    </reaction>
</comment>
<dbReference type="SUPFAM" id="SSF52833">
    <property type="entry name" value="Thioredoxin-like"/>
    <property type="match status" value="1"/>
</dbReference>
<dbReference type="CDD" id="cd00570">
    <property type="entry name" value="GST_N_family"/>
    <property type="match status" value="1"/>
</dbReference>
<proteinExistence type="inferred from homology"/>
<evidence type="ECO:0000256" key="2">
    <source>
        <dbReference type="ARBA" id="ARBA00022679"/>
    </source>
</evidence>
<name>A0AAU9SN86_THLAR</name>
<dbReference type="PANTHER" id="PTHR44420">
    <property type="entry name" value="GLUTATHIONE S-TRANSFERASE DHAR2-RELATED"/>
    <property type="match status" value="1"/>
</dbReference>
<dbReference type="PROSITE" id="PS50404">
    <property type="entry name" value="GST_NTER"/>
    <property type="match status" value="1"/>
</dbReference>
<dbReference type="Gene3D" id="1.20.1050.10">
    <property type="match status" value="1"/>
</dbReference>
<dbReference type="GO" id="GO:0033355">
    <property type="term" value="P:ascorbate glutathione cycle"/>
    <property type="evidence" value="ECO:0007669"/>
    <property type="project" value="InterPro"/>
</dbReference>
<evidence type="ECO:0000259" key="5">
    <source>
        <dbReference type="PROSITE" id="PS50404"/>
    </source>
</evidence>
<dbReference type="EC" id="2.5.1.18" evidence="1"/>
<organism evidence="6 7">
    <name type="scientific">Thlaspi arvense</name>
    <name type="common">Field penny-cress</name>
    <dbReference type="NCBI Taxonomy" id="13288"/>
    <lineage>
        <taxon>Eukaryota</taxon>
        <taxon>Viridiplantae</taxon>
        <taxon>Streptophyta</taxon>
        <taxon>Embryophyta</taxon>
        <taxon>Tracheophyta</taxon>
        <taxon>Spermatophyta</taxon>
        <taxon>Magnoliopsida</taxon>
        <taxon>eudicotyledons</taxon>
        <taxon>Gunneridae</taxon>
        <taxon>Pentapetalae</taxon>
        <taxon>rosids</taxon>
        <taxon>malvids</taxon>
        <taxon>Brassicales</taxon>
        <taxon>Brassicaceae</taxon>
        <taxon>Thlaspideae</taxon>
        <taxon>Thlaspi</taxon>
    </lineage>
</organism>
<reference evidence="6 7" key="1">
    <citation type="submission" date="2022-03" db="EMBL/GenBank/DDBJ databases">
        <authorList>
            <person name="Nunn A."/>
            <person name="Chopra R."/>
            <person name="Nunn A."/>
            <person name="Contreras Garrido A."/>
        </authorList>
    </citation>
    <scope>NUCLEOTIDE SEQUENCE [LARGE SCALE GENOMIC DNA]</scope>
</reference>
<accession>A0AAU9SN86</accession>
<comment type="similarity">
    <text evidence="3">Belongs to the GST superfamily. DHAR family.</text>
</comment>
<evidence type="ECO:0000256" key="1">
    <source>
        <dbReference type="ARBA" id="ARBA00012452"/>
    </source>
</evidence>
<dbReference type="Gene3D" id="3.40.30.10">
    <property type="entry name" value="Glutaredoxin"/>
    <property type="match status" value="1"/>
</dbReference>
<sequence length="244" mass="27285">MGSMALDICVKVAVGAPDVLGDCPFSQRVLLTLEEKKLPYKTHLINVSDKPHWFLNVSPEGKVPVVKLDGQWVADSDVIVGLLEDKYPEISLKTPPEFASVGCKLFGAFSLTNVRNYAKALFSRESFEKTKAKDEFVVAGWASKVNGPLWSSLSRYNKLTEILIDACVLDIRIKLRSFDSKGRLYGKAGLISFHKDGMVQSQQKIQGMRRRCNNVSKALTNKTHDLDLSRRVMHCIKKSVEIVN</sequence>
<evidence type="ECO:0000313" key="7">
    <source>
        <dbReference type="Proteomes" id="UP000836841"/>
    </source>
</evidence>
<evidence type="ECO:0000313" key="6">
    <source>
        <dbReference type="EMBL" id="CAH2067381.1"/>
    </source>
</evidence>
<dbReference type="InterPro" id="IPR044627">
    <property type="entry name" value="DHAR1/2/3/4"/>
</dbReference>
<gene>
    <name evidence="6" type="ORF">TAV2_LOCUS15410</name>
</gene>